<dbReference type="KEGG" id="tpol:Mal48_26810"/>
<dbReference type="PANTHER" id="PTHR43537">
    <property type="entry name" value="TRANSCRIPTIONAL REGULATOR, GNTR FAMILY"/>
    <property type="match status" value="1"/>
</dbReference>
<dbReference type="Gene3D" id="1.10.10.10">
    <property type="entry name" value="Winged helix-like DNA-binding domain superfamily/Winged helix DNA-binding domain"/>
    <property type="match status" value="1"/>
</dbReference>
<dbReference type="EMBL" id="CP036267">
    <property type="protein sequence ID" value="QDT33428.1"/>
    <property type="molecule type" value="Genomic_DNA"/>
</dbReference>
<protein>
    <submittedName>
        <fullName evidence="5">HTH-type transcriptional regulator McbR</fullName>
    </submittedName>
</protein>
<dbReference type="Pfam" id="PF00392">
    <property type="entry name" value="GntR"/>
    <property type="match status" value="1"/>
</dbReference>
<dbReference type="SMART" id="SM00895">
    <property type="entry name" value="FCD"/>
    <property type="match status" value="1"/>
</dbReference>
<dbReference type="PROSITE" id="PS50949">
    <property type="entry name" value="HTH_GNTR"/>
    <property type="match status" value="1"/>
</dbReference>
<keyword evidence="1" id="KW-0805">Transcription regulation</keyword>
<dbReference type="RefSeq" id="WP_145199710.1">
    <property type="nucleotide sequence ID" value="NZ_CP036267.1"/>
</dbReference>
<dbReference type="PANTHER" id="PTHR43537:SF24">
    <property type="entry name" value="GLUCONATE OPERON TRANSCRIPTIONAL REPRESSOR"/>
    <property type="match status" value="1"/>
</dbReference>
<gene>
    <name evidence="5" type="primary">mcbR</name>
    <name evidence="5" type="ORF">Mal48_26810</name>
</gene>
<sequence length="236" mass="25999">MVVKSLFHPDRYPALRLVVADGGDAEMSLVDNVYDQILLQIVNGDLPGGSELKTTKLAESLEVSRTPVAQALVRLAADGLVSQHRNRRATVREAAENWLVDVHQLRQLVEPHAAARAAGNIDPDVLADLEMLAREARPNKEHAWVEAAAYFDGGLHLTIAEYCDNLPMRTTIRQCWSYKRVSYQAGNDTEQSLRRGFREHTAILEALKSGDSAGAKSAVAKHLDSASKTRPKSRIV</sequence>
<keyword evidence="3" id="KW-0804">Transcription</keyword>
<proteinExistence type="predicted"/>
<organism evidence="5 6">
    <name type="scientific">Thalassoglobus polymorphus</name>
    <dbReference type="NCBI Taxonomy" id="2527994"/>
    <lineage>
        <taxon>Bacteria</taxon>
        <taxon>Pseudomonadati</taxon>
        <taxon>Planctomycetota</taxon>
        <taxon>Planctomycetia</taxon>
        <taxon>Planctomycetales</taxon>
        <taxon>Planctomycetaceae</taxon>
        <taxon>Thalassoglobus</taxon>
    </lineage>
</organism>
<evidence type="ECO:0000313" key="5">
    <source>
        <dbReference type="EMBL" id="QDT33428.1"/>
    </source>
</evidence>
<dbReference type="Pfam" id="PF07729">
    <property type="entry name" value="FCD"/>
    <property type="match status" value="1"/>
</dbReference>
<dbReference type="InterPro" id="IPR036388">
    <property type="entry name" value="WH-like_DNA-bd_sf"/>
</dbReference>
<dbReference type="GO" id="GO:0003677">
    <property type="term" value="F:DNA binding"/>
    <property type="evidence" value="ECO:0007669"/>
    <property type="project" value="UniProtKB-KW"/>
</dbReference>
<dbReference type="Proteomes" id="UP000315724">
    <property type="component" value="Chromosome"/>
</dbReference>
<dbReference type="OrthoDB" id="284307at2"/>
<accession>A0A517QP59</accession>
<feature type="domain" description="HTH gntR-type" evidence="4">
    <location>
        <begin position="27"/>
        <end position="94"/>
    </location>
</feature>
<dbReference type="SUPFAM" id="SSF48008">
    <property type="entry name" value="GntR ligand-binding domain-like"/>
    <property type="match status" value="1"/>
</dbReference>
<dbReference type="InterPro" id="IPR011711">
    <property type="entry name" value="GntR_C"/>
</dbReference>
<dbReference type="InterPro" id="IPR008920">
    <property type="entry name" value="TF_FadR/GntR_C"/>
</dbReference>
<evidence type="ECO:0000256" key="1">
    <source>
        <dbReference type="ARBA" id="ARBA00023015"/>
    </source>
</evidence>
<dbReference type="InterPro" id="IPR036390">
    <property type="entry name" value="WH_DNA-bd_sf"/>
</dbReference>
<dbReference type="InterPro" id="IPR000524">
    <property type="entry name" value="Tscrpt_reg_HTH_GntR"/>
</dbReference>
<name>A0A517QP59_9PLAN</name>
<evidence type="ECO:0000259" key="4">
    <source>
        <dbReference type="PROSITE" id="PS50949"/>
    </source>
</evidence>
<dbReference type="AlphaFoldDB" id="A0A517QP59"/>
<dbReference type="SMART" id="SM00345">
    <property type="entry name" value="HTH_GNTR"/>
    <property type="match status" value="1"/>
</dbReference>
<dbReference type="Gene3D" id="1.20.120.530">
    <property type="entry name" value="GntR ligand-binding domain-like"/>
    <property type="match status" value="1"/>
</dbReference>
<reference evidence="5 6" key="1">
    <citation type="submission" date="2019-02" db="EMBL/GenBank/DDBJ databases">
        <title>Deep-cultivation of Planctomycetes and their phenomic and genomic characterization uncovers novel biology.</title>
        <authorList>
            <person name="Wiegand S."/>
            <person name="Jogler M."/>
            <person name="Boedeker C."/>
            <person name="Pinto D."/>
            <person name="Vollmers J."/>
            <person name="Rivas-Marin E."/>
            <person name="Kohn T."/>
            <person name="Peeters S.H."/>
            <person name="Heuer A."/>
            <person name="Rast P."/>
            <person name="Oberbeckmann S."/>
            <person name="Bunk B."/>
            <person name="Jeske O."/>
            <person name="Meyerdierks A."/>
            <person name="Storesund J.E."/>
            <person name="Kallscheuer N."/>
            <person name="Luecker S."/>
            <person name="Lage O.M."/>
            <person name="Pohl T."/>
            <person name="Merkel B.J."/>
            <person name="Hornburger P."/>
            <person name="Mueller R.-W."/>
            <person name="Bruemmer F."/>
            <person name="Labrenz M."/>
            <person name="Spormann A.M."/>
            <person name="Op den Camp H."/>
            <person name="Overmann J."/>
            <person name="Amann R."/>
            <person name="Jetten M.S.M."/>
            <person name="Mascher T."/>
            <person name="Medema M.H."/>
            <person name="Devos D.P."/>
            <person name="Kaster A.-K."/>
            <person name="Ovreas L."/>
            <person name="Rohde M."/>
            <person name="Galperin M.Y."/>
            <person name="Jogler C."/>
        </authorList>
    </citation>
    <scope>NUCLEOTIDE SEQUENCE [LARGE SCALE GENOMIC DNA]</scope>
    <source>
        <strain evidence="5 6">Mal48</strain>
    </source>
</reference>
<dbReference type="GO" id="GO:0003700">
    <property type="term" value="F:DNA-binding transcription factor activity"/>
    <property type="evidence" value="ECO:0007669"/>
    <property type="project" value="InterPro"/>
</dbReference>
<evidence type="ECO:0000313" key="6">
    <source>
        <dbReference type="Proteomes" id="UP000315724"/>
    </source>
</evidence>
<dbReference type="CDD" id="cd07377">
    <property type="entry name" value="WHTH_GntR"/>
    <property type="match status" value="1"/>
</dbReference>
<evidence type="ECO:0000256" key="2">
    <source>
        <dbReference type="ARBA" id="ARBA00023125"/>
    </source>
</evidence>
<keyword evidence="2" id="KW-0238">DNA-binding</keyword>
<dbReference type="SUPFAM" id="SSF46785">
    <property type="entry name" value="Winged helix' DNA-binding domain"/>
    <property type="match status" value="1"/>
</dbReference>
<evidence type="ECO:0000256" key="3">
    <source>
        <dbReference type="ARBA" id="ARBA00023163"/>
    </source>
</evidence>
<keyword evidence="6" id="KW-1185">Reference proteome</keyword>